<keyword evidence="1" id="KW-0449">Lipoprotein</keyword>
<sequence length="38" mass="4316">MPKLRRLTAKELLAIFARFGFAIVSQRGSHIKLMRMGA</sequence>
<dbReference type="Proteomes" id="UP000195442">
    <property type="component" value="Unassembled WGS sequence"/>
</dbReference>
<dbReference type="Gene3D" id="3.30.920.30">
    <property type="entry name" value="Hypothetical protein"/>
    <property type="match status" value="1"/>
</dbReference>
<dbReference type="InterPro" id="IPR038570">
    <property type="entry name" value="HicA_sf"/>
</dbReference>
<dbReference type="EMBL" id="FUKJ01000228">
    <property type="protein sequence ID" value="SJM93001.1"/>
    <property type="molecule type" value="Genomic_DNA"/>
</dbReference>
<name>A0A1R4HAE5_9GAMM</name>
<reference evidence="2" key="1">
    <citation type="submission" date="2017-02" db="EMBL/GenBank/DDBJ databases">
        <authorList>
            <person name="Daims H."/>
        </authorList>
    </citation>
    <scope>NUCLEOTIDE SEQUENCE [LARGE SCALE GENOMIC DNA]</scope>
</reference>
<keyword evidence="2" id="KW-1185">Reference proteome</keyword>
<evidence type="ECO:0000313" key="1">
    <source>
        <dbReference type="EMBL" id="SJM93001.1"/>
    </source>
</evidence>
<accession>A0A1R4HAE5</accession>
<dbReference type="SUPFAM" id="SSF54786">
    <property type="entry name" value="YcfA/nrd intein domain"/>
    <property type="match status" value="1"/>
</dbReference>
<gene>
    <name evidence="1" type="ORF">CRENPOLYSF2_3030017</name>
</gene>
<proteinExistence type="predicted"/>
<evidence type="ECO:0000313" key="2">
    <source>
        <dbReference type="Proteomes" id="UP000195442"/>
    </source>
</evidence>
<dbReference type="AlphaFoldDB" id="A0A1R4HAE5"/>
<organism evidence="1 2">
    <name type="scientific">Crenothrix polyspora</name>
    <dbReference type="NCBI Taxonomy" id="360316"/>
    <lineage>
        <taxon>Bacteria</taxon>
        <taxon>Pseudomonadati</taxon>
        <taxon>Pseudomonadota</taxon>
        <taxon>Gammaproteobacteria</taxon>
        <taxon>Methylococcales</taxon>
        <taxon>Crenotrichaceae</taxon>
        <taxon>Crenothrix</taxon>
    </lineage>
</organism>
<protein>
    <submittedName>
        <fullName evidence="1">Putative periplasmic or secreted lipoprotein</fullName>
    </submittedName>
</protein>